<dbReference type="Pfam" id="PF14300">
    <property type="entry name" value="DMP19"/>
    <property type="match status" value="1"/>
</dbReference>
<comment type="caution">
    <text evidence="2">The sequence shown here is derived from an EMBL/GenBank/DDBJ whole genome shotgun (WGS) entry which is preliminary data.</text>
</comment>
<gene>
    <name evidence="2" type="ORF">LEP1GSC179_3996</name>
</gene>
<sequence length="169" mass="19822">MNNEEWFENNSGLGITEIVNLESQYRIDSLVCAIEQILLDKEEDDEIEINEYELTVLAVEALEREVNNGGYLQFFGNSSQRFIPCILDCLHKIEANKTEEITKKAIHILNIEYKDDPESYIQEIEFRLEDNKIANKLSECDEKYHATMENIAELLFLFIKKHLNQFKVK</sequence>
<protein>
    <submittedName>
        <fullName evidence="2">PF14300 domain protein</fullName>
    </submittedName>
</protein>
<dbReference type="Gene3D" id="1.20.1420.60">
    <property type="match status" value="1"/>
</dbReference>
<evidence type="ECO:0000259" key="1">
    <source>
        <dbReference type="Pfam" id="PF14300"/>
    </source>
</evidence>
<keyword evidence="3" id="KW-1185">Reference proteome</keyword>
<dbReference type="InterPro" id="IPR025402">
    <property type="entry name" value="DMP19_C"/>
</dbReference>
<organism evidence="2 3">
    <name type="scientific">Leptospira santarosai str. MOR084</name>
    <dbReference type="NCBI Taxonomy" id="1049984"/>
    <lineage>
        <taxon>Bacteria</taxon>
        <taxon>Pseudomonadati</taxon>
        <taxon>Spirochaetota</taxon>
        <taxon>Spirochaetia</taxon>
        <taxon>Leptospirales</taxon>
        <taxon>Leptospiraceae</taxon>
        <taxon>Leptospira</taxon>
    </lineage>
</organism>
<dbReference type="AlphaFoldDB" id="A0A0E2BA20"/>
<dbReference type="Proteomes" id="UP000006329">
    <property type="component" value="Unassembled WGS sequence"/>
</dbReference>
<evidence type="ECO:0000313" key="2">
    <source>
        <dbReference type="EMBL" id="EKO32183.1"/>
    </source>
</evidence>
<dbReference type="RefSeq" id="WP_004478412.1">
    <property type="nucleotide sequence ID" value="NZ_AHON02000078.1"/>
</dbReference>
<accession>A0A0E2BA20</accession>
<reference evidence="2" key="1">
    <citation type="submission" date="2012-10" db="EMBL/GenBank/DDBJ databases">
        <authorList>
            <person name="Harkins D.M."/>
            <person name="Durkin A.S."/>
            <person name="Brinkac L.M."/>
            <person name="Haft D.H."/>
            <person name="Selengut J.D."/>
            <person name="Sanka R."/>
            <person name="DePew J."/>
            <person name="Purushe J."/>
            <person name="Matthias M.A."/>
            <person name="Vinetz J.M."/>
            <person name="Sutton G.G."/>
            <person name="Nierman W.C."/>
            <person name="Fouts D.E."/>
        </authorList>
    </citation>
    <scope>NUCLEOTIDE SEQUENCE [LARGE SCALE GENOMIC DNA]</scope>
    <source>
        <strain evidence="2">MOR084</strain>
    </source>
</reference>
<evidence type="ECO:0000313" key="3">
    <source>
        <dbReference type="Proteomes" id="UP000006329"/>
    </source>
</evidence>
<proteinExistence type="predicted"/>
<dbReference type="EMBL" id="AHON02000078">
    <property type="protein sequence ID" value="EKO32183.1"/>
    <property type="molecule type" value="Genomic_DNA"/>
</dbReference>
<name>A0A0E2BA20_9LEPT</name>
<feature type="domain" description="DNA mimic protein DMP19 C-terminal" evidence="1">
    <location>
        <begin position="48"/>
        <end position="162"/>
    </location>
</feature>